<comment type="function">
    <text evidence="1 10">Exerts its effect at some terminal stage of cytochrome c oxidase synthesis, probably by being involved in the insertion of the copper B into subunit I.</text>
</comment>
<proteinExistence type="inferred from homology"/>
<evidence type="ECO:0000313" key="12">
    <source>
        <dbReference type="Proteomes" id="UP000241808"/>
    </source>
</evidence>
<evidence type="ECO:0000256" key="3">
    <source>
        <dbReference type="ARBA" id="ARBA00009620"/>
    </source>
</evidence>
<dbReference type="PIRSF" id="PIRSF005413">
    <property type="entry name" value="COX11"/>
    <property type="match status" value="1"/>
</dbReference>
<dbReference type="GO" id="GO:0005886">
    <property type="term" value="C:plasma membrane"/>
    <property type="evidence" value="ECO:0007669"/>
    <property type="project" value="UniProtKB-SubCell"/>
</dbReference>
<evidence type="ECO:0000256" key="8">
    <source>
        <dbReference type="ARBA" id="ARBA00023008"/>
    </source>
</evidence>
<dbReference type="PANTHER" id="PTHR21320">
    <property type="entry name" value="CYTOCHROME C OXIDASE ASSEMBLY PROTEIN COX11-RELATED"/>
    <property type="match status" value="1"/>
</dbReference>
<keyword evidence="6 10" id="KW-0735">Signal-anchor</keyword>
<comment type="similarity">
    <text evidence="3 10">Belongs to the COX11/CtaG family.</text>
</comment>
<evidence type="ECO:0000256" key="10">
    <source>
        <dbReference type="HAMAP-Rule" id="MF_00155"/>
    </source>
</evidence>
<evidence type="ECO:0000256" key="4">
    <source>
        <dbReference type="ARBA" id="ARBA00015384"/>
    </source>
</evidence>
<evidence type="ECO:0000256" key="6">
    <source>
        <dbReference type="ARBA" id="ARBA00022968"/>
    </source>
</evidence>
<dbReference type="FunFam" id="2.60.370.10:FF:000001">
    <property type="entry name" value="COX11 cytochrome c oxidase assembly homolog"/>
    <property type="match status" value="1"/>
</dbReference>
<keyword evidence="9 10" id="KW-0472">Membrane</keyword>
<dbReference type="OrthoDB" id="9804841at2"/>
<evidence type="ECO:0000256" key="7">
    <source>
        <dbReference type="ARBA" id="ARBA00022989"/>
    </source>
</evidence>
<name>A0A2T4ZGY3_9HYPH</name>
<dbReference type="Proteomes" id="UP000241808">
    <property type="component" value="Unassembled WGS sequence"/>
</dbReference>
<accession>A0A2T4ZGY3</accession>
<comment type="caution">
    <text evidence="11">The sequence shown here is derived from an EMBL/GenBank/DDBJ whole genome shotgun (WGS) entry which is preliminary data.</text>
</comment>
<keyword evidence="10" id="KW-0997">Cell inner membrane</keyword>
<dbReference type="InterPro" id="IPR023471">
    <property type="entry name" value="CtaG/Cox11_dom_sf"/>
</dbReference>
<sequence>MSVTTPTPRNWKRDIKVALSAFAFGATMFGAAYAAVPLYDLFCRVTGFGGTTMRAERPADRVIDHPIDVRFDSNIGAGLPWRFQVDTSRQSIKAGETHTMTYKVTNTSRETVTGMATYNVAPNETGRYFNKLQCFCFTEQTLAPGETREFTVVYFVDPAIADDPNANTANTITLSYTFYRQAQPKPVAQTTGPATTERTN</sequence>
<keyword evidence="8 10" id="KW-0186">Copper</keyword>
<keyword evidence="5 10" id="KW-0812">Transmembrane</keyword>
<dbReference type="AlphaFoldDB" id="A0A2T4ZGY3"/>
<feature type="topological domain" description="Periplasmic" evidence="10">
    <location>
        <begin position="36"/>
        <end position="200"/>
    </location>
</feature>
<dbReference type="InterPro" id="IPR007533">
    <property type="entry name" value="Cyt_c_oxidase_assmbl_CtaG"/>
</dbReference>
<keyword evidence="12" id="KW-1185">Reference proteome</keyword>
<feature type="topological domain" description="Cytoplasmic" evidence="10">
    <location>
        <begin position="1"/>
        <end position="12"/>
    </location>
</feature>
<gene>
    <name evidence="10" type="primary">ctaG</name>
    <name evidence="11" type="ORF">C8P69_102550</name>
</gene>
<evidence type="ECO:0000256" key="9">
    <source>
        <dbReference type="ARBA" id="ARBA00023136"/>
    </source>
</evidence>
<dbReference type="RefSeq" id="WP_108175120.1">
    <property type="nucleotide sequence ID" value="NZ_JAIESU010000031.1"/>
</dbReference>
<evidence type="ECO:0000313" key="11">
    <source>
        <dbReference type="EMBL" id="PTM61163.1"/>
    </source>
</evidence>
<dbReference type="Pfam" id="PF04442">
    <property type="entry name" value="CtaG_Cox11"/>
    <property type="match status" value="1"/>
</dbReference>
<dbReference type="GO" id="GO:0008535">
    <property type="term" value="P:respiratory chain complex IV assembly"/>
    <property type="evidence" value="ECO:0007669"/>
    <property type="project" value="UniProtKB-UniRule"/>
</dbReference>
<keyword evidence="10" id="KW-1003">Cell membrane</keyword>
<dbReference type="Gene3D" id="2.60.370.10">
    <property type="entry name" value="Ctag/Cox11"/>
    <property type="match status" value="1"/>
</dbReference>
<evidence type="ECO:0000256" key="2">
    <source>
        <dbReference type="ARBA" id="ARBA00004382"/>
    </source>
</evidence>
<dbReference type="GO" id="GO:0005507">
    <property type="term" value="F:copper ion binding"/>
    <property type="evidence" value="ECO:0007669"/>
    <property type="project" value="InterPro"/>
</dbReference>
<dbReference type="PANTHER" id="PTHR21320:SF3">
    <property type="entry name" value="CYTOCHROME C OXIDASE ASSEMBLY PROTEIN COX11, MITOCHONDRIAL-RELATED"/>
    <property type="match status" value="1"/>
</dbReference>
<evidence type="ECO:0000256" key="1">
    <source>
        <dbReference type="ARBA" id="ARBA00004007"/>
    </source>
</evidence>
<evidence type="ECO:0000256" key="5">
    <source>
        <dbReference type="ARBA" id="ARBA00022692"/>
    </source>
</evidence>
<keyword evidence="7 10" id="KW-1133">Transmembrane helix</keyword>
<dbReference type="EMBL" id="PZZL01000002">
    <property type="protein sequence ID" value="PTM61163.1"/>
    <property type="molecule type" value="Genomic_DNA"/>
</dbReference>
<dbReference type="HAMAP" id="MF_00155">
    <property type="entry name" value="CtaG"/>
    <property type="match status" value="1"/>
</dbReference>
<dbReference type="SUPFAM" id="SSF110111">
    <property type="entry name" value="Ctag/Cox11"/>
    <property type="match status" value="1"/>
</dbReference>
<reference evidence="11 12" key="1">
    <citation type="submission" date="2018-04" db="EMBL/GenBank/DDBJ databases">
        <title>Genomic Encyclopedia of Archaeal and Bacterial Type Strains, Phase II (KMG-II): from individual species to whole genera.</title>
        <authorList>
            <person name="Goeker M."/>
        </authorList>
    </citation>
    <scope>NUCLEOTIDE SEQUENCE [LARGE SCALE GENOMIC DNA]</scope>
    <source>
        <strain evidence="11 12">DSM 25521</strain>
    </source>
</reference>
<dbReference type="NCBIfam" id="NF003465">
    <property type="entry name" value="PRK05089.1"/>
    <property type="match status" value="1"/>
</dbReference>
<organism evidence="11 12">
    <name type="scientific">Phreatobacter oligotrophus</name>
    <dbReference type="NCBI Taxonomy" id="1122261"/>
    <lineage>
        <taxon>Bacteria</taxon>
        <taxon>Pseudomonadati</taxon>
        <taxon>Pseudomonadota</taxon>
        <taxon>Alphaproteobacteria</taxon>
        <taxon>Hyphomicrobiales</taxon>
        <taxon>Phreatobacteraceae</taxon>
        <taxon>Phreatobacter</taxon>
    </lineage>
</organism>
<comment type="subcellular location">
    <subcellularLocation>
        <location evidence="2 10">Cell inner membrane</location>
        <topology evidence="2 10">Single-pass type II membrane protein</topology>
        <orientation evidence="2 10">Periplasmic side</orientation>
    </subcellularLocation>
</comment>
<protein>
    <recommendedName>
        <fullName evidence="4 10">Cytochrome c oxidase assembly protein CtaG</fullName>
    </recommendedName>
</protein>